<accession>A0A1H9UAF8</accession>
<reference evidence="3" key="1">
    <citation type="submission" date="2016-10" db="EMBL/GenBank/DDBJ databases">
        <authorList>
            <person name="Varghese N."/>
            <person name="Submissions S."/>
        </authorList>
    </citation>
    <scope>NUCLEOTIDE SEQUENCE [LARGE SCALE GENOMIC DNA]</scope>
    <source>
        <strain evidence="3">S1b</strain>
    </source>
</reference>
<keyword evidence="1" id="KW-0812">Transmembrane</keyword>
<sequence length="149" mass="17398">MNEEQLFQLKLNESIKDKIGTGVTFCMPMIITMLIFAWYSICIRRYRVVILAMIFSALMQVFVIRKPFIDAFKAYRLKKRIMLGKSAVEVERRKIKSFDITKDVIEDNDGNIINVEYTTGDEYYYLACENDVTLVTAEGKVYAFAINRF</sequence>
<feature type="transmembrane region" description="Helical" evidence="1">
    <location>
        <begin position="46"/>
        <end position="64"/>
    </location>
</feature>
<dbReference type="EMBL" id="FOGW01000025">
    <property type="protein sequence ID" value="SES06147.1"/>
    <property type="molecule type" value="Genomic_DNA"/>
</dbReference>
<feature type="transmembrane region" description="Helical" evidence="1">
    <location>
        <begin position="21"/>
        <end position="40"/>
    </location>
</feature>
<dbReference type="AlphaFoldDB" id="A0A1H9UAF8"/>
<name>A0A1H9UAF8_9FIRM</name>
<proteinExistence type="predicted"/>
<dbReference type="RefSeq" id="WP_074730874.1">
    <property type="nucleotide sequence ID" value="NZ_FOGW01000025.1"/>
</dbReference>
<gene>
    <name evidence="2" type="ORF">SAMN02910429_02002</name>
</gene>
<protein>
    <submittedName>
        <fullName evidence="2">Uncharacterized protein</fullName>
    </submittedName>
</protein>
<evidence type="ECO:0000313" key="2">
    <source>
        <dbReference type="EMBL" id="SES06147.1"/>
    </source>
</evidence>
<organism evidence="2 3">
    <name type="scientific">Lachnobacterium bovis</name>
    <dbReference type="NCBI Taxonomy" id="140626"/>
    <lineage>
        <taxon>Bacteria</taxon>
        <taxon>Bacillati</taxon>
        <taxon>Bacillota</taxon>
        <taxon>Clostridia</taxon>
        <taxon>Lachnospirales</taxon>
        <taxon>Lachnospiraceae</taxon>
        <taxon>Lachnobacterium</taxon>
    </lineage>
</organism>
<keyword evidence="3" id="KW-1185">Reference proteome</keyword>
<keyword evidence="1" id="KW-1133">Transmembrane helix</keyword>
<evidence type="ECO:0000256" key="1">
    <source>
        <dbReference type="SAM" id="Phobius"/>
    </source>
</evidence>
<evidence type="ECO:0000313" key="3">
    <source>
        <dbReference type="Proteomes" id="UP000182471"/>
    </source>
</evidence>
<keyword evidence="1" id="KW-0472">Membrane</keyword>
<dbReference type="Proteomes" id="UP000182471">
    <property type="component" value="Unassembled WGS sequence"/>
</dbReference>